<feature type="transmembrane region" description="Helical" evidence="9">
    <location>
        <begin position="184"/>
        <end position="204"/>
    </location>
</feature>
<protein>
    <submittedName>
        <fullName evidence="12">ABC transporter, ATP-binding protein</fullName>
    </submittedName>
</protein>
<keyword evidence="7 9" id="KW-1133">Transmembrane helix</keyword>
<dbReference type="GO" id="GO:0015421">
    <property type="term" value="F:ABC-type oligopeptide transporter activity"/>
    <property type="evidence" value="ECO:0007669"/>
    <property type="project" value="TreeGrafter"/>
</dbReference>
<accession>A0A137SSN3</accession>
<dbReference type="GO" id="GO:0005524">
    <property type="term" value="F:ATP binding"/>
    <property type="evidence" value="ECO:0007669"/>
    <property type="project" value="UniProtKB-KW"/>
</dbReference>
<dbReference type="Pfam" id="PF00005">
    <property type="entry name" value="ABC_tran"/>
    <property type="match status" value="1"/>
</dbReference>
<sequence length="605" mass="68116">MLIGVILPMFVAVPSQQKNQNDTYMDKQKVRPLDEERESRSLLSNAVVILHLIFGTLPILLVVWAVDKLMNGTLSPIIVSGIGGIMVLFALLRGVFYGTSIWRAHRSAYNALTRLRLRIISHLQRLPLGFFQERKVGELVNIINHDVEQIEIYLAHGLPEILSATLFPALLWIIIMVLDWRLGLSLISLLPVAFLLQMAVKTLWGKNFQHFMESTQKMSEDLLEYVATISVIKAFSNEENRTVRVLGGMRDYIHWVKRSMFSVTVPMALITMFLEGGIVVMTLVGLWLMTSGELTVARFILALILGGLFSSSFAKLATFQHFRIVYGQSLAKVQSITEVQTKETADKKTDTTQTDVCFEHVTFSYPNKEDNALKDVCLQFPRGSHTAIVGESGSGKTTLASLMMGFWQPQTGTIRLGGENITELSERNIADYFSMVQQEVFLFNTTIRDNIRIGRPTATQKEVEMAAQRARIHDFIMGLPNGYDTLAGEAGVKFSGGEKQRISIARMLLKDSPIVILDEATAALDGENEKLIQEALDELQRNKTVIAIAHRLNTIQDMERIVVMDKGQVVSKGTHQELMKDCSLYRNMTETQEQVSKWQLKEEEE</sequence>
<dbReference type="PANTHER" id="PTHR43394">
    <property type="entry name" value="ATP-DEPENDENT PERMEASE MDL1, MITOCHONDRIAL"/>
    <property type="match status" value="1"/>
</dbReference>
<dbReference type="EMBL" id="LTAG01000103">
    <property type="protein sequence ID" value="KXO15482.1"/>
    <property type="molecule type" value="Genomic_DNA"/>
</dbReference>
<evidence type="ECO:0000256" key="4">
    <source>
        <dbReference type="ARBA" id="ARBA00022692"/>
    </source>
</evidence>
<gene>
    <name evidence="12" type="ORF">HMPREF3202_01709</name>
</gene>
<dbReference type="Pfam" id="PF00664">
    <property type="entry name" value="ABC_membrane"/>
    <property type="match status" value="1"/>
</dbReference>
<dbReference type="PATRIC" id="fig|28125.4.peg.1698"/>
<dbReference type="PANTHER" id="PTHR43394:SF1">
    <property type="entry name" value="ATP-BINDING CASSETTE SUB-FAMILY B MEMBER 10, MITOCHONDRIAL"/>
    <property type="match status" value="1"/>
</dbReference>
<dbReference type="FunFam" id="3.40.50.300:FF:000221">
    <property type="entry name" value="Multidrug ABC transporter ATP-binding protein"/>
    <property type="match status" value="1"/>
</dbReference>
<keyword evidence="6 12" id="KW-0067">ATP-binding</keyword>
<dbReference type="CDD" id="cd07346">
    <property type="entry name" value="ABC_6TM_exporters"/>
    <property type="match status" value="1"/>
</dbReference>
<evidence type="ECO:0000256" key="9">
    <source>
        <dbReference type="SAM" id="Phobius"/>
    </source>
</evidence>
<organism evidence="12 13">
    <name type="scientific">Prevotella bivia</name>
    <dbReference type="NCBI Taxonomy" id="28125"/>
    <lineage>
        <taxon>Bacteria</taxon>
        <taxon>Pseudomonadati</taxon>
        <taxon>Bacteroidota</taxon>
        <taxon>Bacteroidia</taxon>
        <taxon>Bacteroidales</taxon>
        <taxon>Prevotellaceae</taxon>
        <taxon>Prevotella</taxon>
    </lineage>
</organism>
<dbReference type="SUPFAM" id="SSF52540">
    <property type="entry name" value="P-loop containing nucleoside triphosphate hydrolases"/>
    <property type="match status" value="1"/>
</dbReference>
<dbReference type="eggNOG" id="COG1132">
    <property type="taxonomic scope" value="Bacteria"/>
</dbReference>
<feature type="domain" description="ABC transporter" evidence="10">
    <location>
        <begin position="356"/>
        <end position="591"/>
    </location>
</feature>
<keyword evidence="5" id="KW-0547">Nucleotide-binding</keyword>
<feature type="transmembrane region" description="Helical" evidence="9">
    <location>
        <begin position="267"/>
        <end position="289"/>
    </location>
</feature>
<evidence type="ECO:0000256" key="8">
    <source>
        <dbReference type="ARBA" id="ARBA00023136"/>
    </source>
</evidence>
<evidence type="ECO:0000256" key="6">
    <source>
        <dbReference type="ARBA" id="ARBA00022840"/>
    </source>
</evidence>
<dbReference type="InterPro" id="IPR017871">
    <property type="entry name" value="ABC_transporter-like_CS"/>
</dbReference>
<dbReference type="InterPro" id="IPR011527">
    <property type="entry name" value="ABC1_TM_dom"/>
</dbReference>
<dbReference type="InterPro" id="IPR003593">
    <property type="entry name" value="AAA+_ATPase"/>
</dbReference>
<dbReference type="SUPFAM" id="SSF90123">
    <property type="entry name" value="ABC transporter transmembrane region"/>
    <property type="match status" value="1"/>
</dbReference>
<evidence type="ECO:0000259" key="11">
    <source>
        <dbReference type="PROSITE" id="PS50929"/>
    </source>
</evidence>
<feature type="transmembrane region" description="Helical" evidence="9">
    <location>
        <begin position="77"/>
        <end position="96"/>
    </location>
</feature>
<comment type="subcellular location">
    <subcellularLocation>
        <location evidence="1">Cell membrane</location>
        <topology evidence="1">Multi-pass membrane protein</topology>
    </subcellularLocation>
</comment>
<dbReference type="InterPro" id="IPR036640">
    <property type="entry name" value="ABC1_TM_sf"/>
</dbReference>
<dbReference type="AlphaFoldDB" id="A0A137SSN3"/>
<dbReference type="STRING" id="28125.HMPREF3202_01709"/>
<keyword evidence="2" id="KW-0813">Transport</keyword>
<dbReference type="Gene3D" id="3.40.50.300">
    <property type="entry name" value="P-loop containing nucleotide triphosphate hydrolases"/>
    <property type="match status" value="1"/>
</dbReference>
<reference evidence="12 13" key="1">
    <citation type="submission" date="2016-02" db="EMBL/GenBank/DDBJ databases">
        <authorList>
            <person name="Wen L."/>
            <person name="He K."/>
            <person name="Yang H."/>
        </authorList>
    </citation>
    <scope>NUCLEOTIDE SEQUENCE [LARGE SCALE GENOMIC DNA]</scope>
    <source>
        <strain evidence="12 13">GED7880</strain>
    </source>
</reference>
<evidence type="ECO:0000256" key="3">
    <source>
        <dbReference type="ARBA" id="ARBA00022475"/>
    </source>
</evidence>
<dbReference type="InterPro" id="IPR039421">
    <property type="entry name" value="Type_1_exporter"/>
</dbReference>
<dbReference type="InterPro" id="IPR027417">
    <property type="entry name" value="P-loop_NTPase"/>
</dbReference>
<dbReference type="PROSITE" id="PS50893">
    <property type="entry name" value="ABC_TRANSPORTER_2"/>
    <property type="match status" value="1"/>
</dbReference>
<evidence type="ECO:0000256" key="1">
    <source>
        <dbReference type="ARBA" id="ARBA00004651"/>
    </source>
</evidence>
<evidence type="ECO:0000313" key="13">
    <source>
        <dbReference type="Proteomes" id="UP000070093"/>
    </source>
</evidence>
<evidence type="ECO:0000256" key="5">
    <source>
        <dbReference type="ARBA" id="ARBA00022741"/>
    </source>
</evidence>
<dbReference type="InterPro" id="IPR003439">
    <property type="entry name" value="ABC_transporter-like_ATP-bd"/>
</dbReference>
<evidence type="ECO:0000256" key="7">
    <source>
        <dbReference type="ARBA" id="ARBA00022989"/>
    </source>
</evidence>
<evidence type="ECO:0000256" key="2">
    <source>
        <dbReference type="ARBA" id="ARBA00022448"/>
    </source>
</evidence>
<dbReference type="GO" id="GO:0005886">
    <property type="term" value="C:plasma membrane"/>
    <property type="evidence" value="ECO:0007669"/>
    <property type="project" value="UniProtKB-SubCell"/>
</dbReference>
<dbReference type="Gene3D" id="1.20.1560.10">
    <property type="entry name" value="ABC transporter type 1, transmembrane domain"/>
    <property type="match status" value="1"/>
</dbReference>
<feature type="transmembrane region" description="Helical" evidence="9">
    <location>
        <begin position="295"/>
        <end position="314"/>
    </location>
</feature>
<dbReference type="PROSITE" id="PS50929">
    <property type="entry name" value="ABC_TM1F"/>
    <property type="match status" value="1"/>
</dbReference>
<dbReference type="PROSITE" id="PS00211">
    <property type="entry name" value="ABC_TRANSPORTER_1"/>
    <property type="match status" value="1"/>
</dbReference>
<feature type="domain" description="ABC transmembrane type-1" evidence="11">
    <location>
        <begin position="49"/>
        <end position="321"/>
    </location>
</feature>
<comment type="caution">
    <text evidence="12">The sequence shown here is derived from an EMBL/GenBank/DDBJ whole genome shotgun (WGS) entry which is preliminary data.</text>
</comment>
<dbReference type="GO" id="GO:0016887">
    <property type="term" value="F:ATP hydrolysis activity"/>
    <property type="evidence" value="ECO:0007669"/>
    <property type="project" value="InterPro"/>
</dbReference>
<keyword evidence="8 9" id="KW-0472">Membrane</keyword>
<dbReference type="SMART" id="SM00382">
    <property type="entry name" value="AAA"/>
    <property type="match status" value="1"/>
</dbReference>
<feature type="transmembrane region" description="Helical" evidence="9">
    <location>
        <begin position="42"/>
        <end position="65"/>
    </location>
</feature>
<evidence type="ECO:0000313" key="12">
    <source>
        <dbReference type="EMBL" id="KXO15482.1"/>
    </source>
</evidence>
<keyword evidence="3" id="KW-1003">Cell membrane</keyword>
<dbReference type="Proteomes" id="UP000070093">
    <property type="component" value="Unassembled WGS sequence"/>
</dbReference>
<name>A0A137SSN3_9BACT</name>
<evidence type="ECO:0000259" key="10">
    <source>
        <dbReference type="PROSITE" id="PS50893"/>
    </source>
</evidence>
<keyword evidence="4 9" id="KW-0812">Transmembrane</keyword>
<proteinExistence type="predicted"/>